<evidence type="ECO:0000313" key="3">
    <source>
        <dbReference type="Proteomes" id="UP000004431"/>
    </source>
</evidence>
<dbReference type="SUPFAM" id="SSF52922">
    <property type="entry name" value="TK C-terminal domain-like"/>
    <property type="match status" value="1"/>
</dbReference>
<comment type="caution">
    <text evidence="2">The sequence shown here is derived from an EMBL/GenBank/DDBJ whole genome shotgun (WGS) entry which is preliminary data.</text>
</comment>
<dbReference type="Gene3D" id="3.40.50.920">
    <property type="match status" value="1"/>
</dbReference>
<dbReference type="InterPro" id="IPR029061">
    <property type="entry name" value="THDP-binding"/>
</dbReference>
<dbReference type="Gene3D" id="3.40.50.970">
    <property type="match status" value="1"/>
</dbReference>
<gene>
    <name evidence="2" type="ORF">HMPREF9248_0608</name>
</gene>
<feature type="domain" description="Transketolase-like pyrimidine-binding" evidence="1">
    <location>
        <begin position="13"/>
        <end position="179"/>
    </location>
</feature>
<dbReference type="CDD" id="cd07033">
    <property type="entry name" value="TPP_PYR_DXS_TK_like"/>
    <property type="match status" value="1"/>
</dbReference>
<sequence length="319" mass="34521">MITLSKNLGAAGTAYRDAFVNTLLSLMETDKRVLMIEADLGGANGSLKIQKEQPDQFIQAGISEQNMMGMAAGLSSEGFIPFCHTFGPFATRRAFDQIFLSGGYAHNTINIWGSDPGFTVGANGGTHTTWEDVAIMRTLPGAVVCDAADAVQFAWIIRQFAQMDGIHYVRAGRKTSYQIYGDDATFEMGKGNIIREGTDALIISAGQLLKDAMCAADELEKQGVSCEIIDMFCIKPLDSELVIREAQGKRAVVTFENHGVIGGLGSAVAETLFEAGVFVPFKRHGVDERFGQVGTVDWLQEEFKLTASDLVQTVTQLLA</sequence>
<dbReference type="InterPro" id="IPR009014">
    <property type="entry name" value="Transketo_C/PFOR_II"/>
</dbReference>
<dbReference type="RefSeq" id="WP_006304454.1">
    <property type="nucleotide sequence ID" value="NZ_AEDQ01000029.1"/>
</dbReference>
<keyword evidence="3" id="KW-1185">Reference proteome</keyword>
<protein>
    <submittedName>
        <fullName evidence="2">Transketolase, C-terminal domain protein</fullName>
    </submittedName>
</protein>
<dbReference type="InterPro" id="IPR005475">
    <property type="entry name" value="Transketolase-like_Pyr-bd"/>
</dbReference>
<dbReference type="PANTHER" id="PTHR43825">
    <property type="entry name" value="PYRUVATE DEHYDROGENASE E1 COMPONENT"/>
    <property type="match status" value="1"/>
</dbReference>
<evidence type="ECO:0000259" key="1">
    <source>
        <dbReference type="SMART" id="SM00861"/>
    </source>
</evidence>
<dbReference type="Proteomes" id="UP000004431">
    <property type="component" value="Unassembled WGS sequence"/>
</dbReference>
<accession>A0ABP2IXN0</accession>
<dbReference type="Pfam" id="PF02780">
    <property type="entry name" value="Transketolase_C"/>
    <property type="match status" value="1"/>
</dbReference>
<evidence type="ECO:0000313" key="2">
    <source>
        <dbReference type="EMBL" id="EFL43799.1"/>
    </source>
</evidence>
<organism evidence="2 3">
    <name type="scientific">Fannyhessea vaginae PB189-T1-4</name>
    <dbReference type="NCBI Taxonomy" id="866774"/>
    <lineage>
        <taxon>Bacteria</taxon>
        <taxon>Bacillati</taxon>
        <taxon>Actinomycetota</taxon>
        <taxon>Coriobacteriia</taxon>
        <taxon>Coriobacteriales</taxon>
        <taxon>Atopobiaceae</taxon>
        <taxon>Fannyhessea</taxon>
    </lineage>
</organism>
<dbReference type="Pfam" id="PF02779">
    <property type="entry name" value="Transket_pyr"/>
    <property type="match status" value="1"/>
</dbReference>
<name>A0ABP2IXN0_9ACTN</name>
<reference evidence="2 3" key="1">
    <citation type="submission" date="2010-08" db="EMBL/GenBank/DDBJ databases">
        <authorList>
            <person name="Durkin A.S."/>
            <person name="Madupu R."/>
            <person name="Torralba M."/>
            <person name="Gillis M."/>
            <person name="Methe B."/>
            <person name="Sutton G."/>
            <person name="Nelson K.E."/>
        </authorList>
    </citation>
    <scope>NUCLEOTIDE SEQUENCE [LARGE SCALE GENOMIC DNA]</scope>
    <source>
        <strain evidence="2 3">PB189-T1-4</strain>
    </source>
</reference>
<dbReference type="InterPro" id="IPR033248">
    <property type="entry name" value="Transketolase_C"/>
</dbReference>
<proteinExistence type="predicted"/>
<dbReference type="InterPro" id="IPR051157">
    <property type="entry name" value="PDH/Transketolase"/>
</dbReference>
<dbReference type="SMART" id="SM00861">
    <property type="entry name" value="Transket_pyr"/>
    <property type="match status" value="1"/>
</dbReference>
<dbReference type="PANTHER" id="PTHR43825:SF1">
    <property type="entry name" value="TRANSKETOLASE-LIKE PYRIMIDINE-BINDING DOMAIN-CONTAINING PROTEIN"/>
    <property type="match status" value="1"/>
</dbReference>
<dbReference type="EMBL" id="AEDQ01000029">
    <property type="protein sequence ID" value="EFL43799.1"/>
    <property type="molecule type" value="Genomic_DNA"/>
</dbReference>
<dbReference type="SUPFAM" id="SSF52518">
    <property type="entry name" value="Thiamin diphosphate-binding fold (THDP-binding)"/>
    <property type="match status" value="1"/>
</dbReference>